<evidence type="ECO:0000256" key="2">
    <source>
        <dbReference type="ARBA" id="ARBA00023277"/>
    </source>
</evidence>
<dbReference type="PANTHER" id="PTHR36306">
    <property type="entry name" value="ALPHA-AMYLASE-RELATED-RELATED"/>
    <property type="match status" value="1"/>
</dbReference>
<keyword evidence="2" id="KW-0119">Carbohydrate metabolism</keyword>
<evidence type="ECO:0000259" key="3">
    <source>
        <dbReference type="Pfam" id="PF03065"/>
    </source>
</evidence>
<proteinExistence type="inferred from homology"/>
<comment type="similarity">
    <text evidence="1">Belongs to the glycosyl hydrolase 57 family.</text>
</comment>
<name>A0A0E2ZJ46_9GAMM</name>
<evidence type="ECO:0000313" key="5">
    <source>
        <dbReference type="Proteomes" id="UP000028839"/>
    </source>
</evidence>
<dbReference type="SUPFAM" id="SSF88713">
    <property type="entry name" value="Glycoside hydrolase/deacetylase"/>
    <property type="match status" value="1"/>
</dbReference>
<dbReference type="InterPro" id="IPR011330">
    <property type="entry name" value="Glyco_hydro/deAcase_b/a-brl"/>
</dbReference>
<dbReference type="InterPro" id="IPR052046">
    <property type="entry name" value="GH57_Enzymes"/>
</dbReference>
<protein>
    <recommendedName>
        <fullName evidence="3">Glycoside hydrolase family 57 N-terminal domain-containing protein</fullName>
    </recommendedName>
</protein>
<dbReference type="Pfam" id="PF03065">
    <property type="entry name" value="Glyco_hydro_57"/>
    <property type="match status" value="1"/>
</dbReference>
<dbReference type="HOGENOM" id="CLU_561170_0_0_6"/>
<reference evidence="4 5" key="1">
    <citation type="submission" date="2014-07" db="EMBL/GenBank/DDBJ databases">
        <title>Comparative analysis of Nitrosococcus oceani genome inventories of strains from Pacific and Atlantic gyres.</title>
        <authorList>
            <person name="Lim C.K."/>
            <person name="Wang L."/>
            <person name="Sayavedra-Soto L.A."/>
            <person name="Klotz M.G."/>
        </authorList>
    </citation>
    <scope>NUCLEOTIDE SEQUENCE [LARGE SCALE GENOMIC DNA]</scope>
    <source>
        <strain evidence="4 5">C-27</strain>
    </source>
</reference>
<dbReference type="CDD" id="cd10798">
    <property type="entry name" value="GH57N_like_1"/>
    <property type="match status" value="1"/>
</dbReference>
<dbReference type="EMBL" id="JPGN01000086">
    <property type="protein sequence ID" value="KFI18242.1"/>
    <property type="molecule type" value="Genomic_DNA"/>
</dbReference>
<accession>A0A0E2ZJ46</accession>
<dbReference type="PANTHER" id="PTHR36306:SF5">
    <property type="entry name" value="SLR1535 PROTEIN"/>
    <property type="match status" value="1"/>
</dbReference>
<dbReference type="OrthoDB" id="5751423at2"/>
<gene>
    <name evidence="4" type="ORF">IB75_15435</name>
</gene>
<dbReference type="InterPro" id="IPR004300">
    <property type="entry name" value="Glyco_hydro_57_N"/>
</dbReference>
<sequence>MSDLPEYIDGLPNLCGSEELIARTRAQGPVYLSQSGIDFGHIQSAFAIALHMQQPLIPAGGEDLHTAAIISNLKYMMDNQHIGDNHNAPVFHWCYKRIGELVPQLVDEGKNPRVMLDYSGCLLHGLRDMGLDDVFDALKRVTIDPRYRRCVEWLGNTWSHAVAPSTPVQDYRLHVQAWRHHFAAIFGLEALSRVKGFSPAEMALPNHPDVCYEFVKTLKENGYQWVLVQEHSVEQPEEDGHPRRPHIPHRLVAKNSKGESASIIAIIKTQGSDTKLVAQMQPYYEAQGLGRQEFKGQLIPPLVTQIGDGENGGVMMNEFPGKFMEVMGEATGSPTPAVNVSEYLEYLETLGLKESDFPVVQPVQQKKIWDNFEAGGGPEKLEKLIEELQHNDPQFNMDGGSWTNNISWVQGYENVLGPMERVSALFSERVLGQAGIATSEYRYRNALYYLLMIQTSCYRYWGQGIWTDYARELCRRAEAILEHDFKDAAA</sequence>
<dbReference type="Proteomes" id="UP000028839">
    <property type="component" value="Unassembled WGS sequence"/>
</dbReference>
<dbReference type="Gene3D" id="3.20.110.20">
    <property type="match status" value="1"/>
</dbReference>
<dbReference type="GO" id="GO:0003824">
    <property type="term" value="F:catalytic activity"/>
    <property type="evidence" value="ECO:0007669"/>
    <property type="project" value="InterPro"/>
</dbReference>
<organism evidence="4 5">
    <name type="scientific">Nitrosococcus oceani C-27</name>
    <dbReference type="NCBI Taxonomy" id="314279"/>
    <lineage>
        <taxon>Bacteria</taxon>
        <taxon>Pseudomonadati</taxon>
        <taxon>Pseudomonadota</taxon>
        <taxon>Gammaproteobacteria</taxon>
        <taxon>Chromatiales</taxon>
        <taxon>Chromatiaceae</taxon>
        <taxon>Nitrosococcus</taxon>
    </lineage>
</organism>
<feature type="domain" description="Glycoside hydrolase family 57 N-terminal" evidence="3">
    <location>
        <begin position="65"/>
        <end position="232"/>
    </location>
</feature>
<comment type="caution">
    <text evidence="4">The sequence shown here is derived from an EMBL/GenBank/DDBJ whole genome shotgun (WGS) entry which is preliminary data.</text>
</comment>
<evidence type="ECO:0000256" key="1">
    <source>
        <dbReference type="ARBA" id="ARBA00006821"/>
    </source>
</evidence>
<dbReference type="GO" id="GO:0005975">
    <property type="term" value="P:carbohydrate metabolic process"/>
    <property type="evidence" value="ECO:0007669"/>
    <property type="project" value="InterPro"/>
</dbReference>
<evidence type="ECO:0000313" key="4">
    <source>
        <dbReference type="EMBL" id="KFI18242.1"/>
    </source>
</evidence>
<dbReference type="AlphaFoldDB" id="A0A0E2ZJ46"/>